<comment type="caution">
    <text evidence="2">The sequence shown here is derived from an EMBL/GenBank/DDBJ whole genome shotgun (WGS) entry which is preliminary data.</text>
</comment>
<keyword evidence="3" id="KW-1185">Reference proteome</keyword>
<gene>
    <name evidence="2" type="ORF">LNINA_LOCUS5918</name>
</gene>
<accession>A0AAV1JA31</accession>
<name>A0AAV1JA31_9NEOP</name>
<sequence>MCRRAPILAAKYIILNVTSKVSRERQHLPSSLRHRIGAHRGAELAQSVSCRFPALEDHSASSALPASNFSLLRSTVIVITNSVTLREPKREWCARRGGAMAARRLVLNGLTAEVSAQPGAGDERRRDPPSPEFYHELELYRQLLALEPPPTDGEIRSPSPSASSELAASFLRSAKPARVLTRRRTLRRDINSWTRPPPLPPPLSNSHESPLESRRSALLCGA</sequence>
<dbReference type="AlphaFoldDB" id="A0AAV1JA31"/>
<feature type="region of interest" description="Disordered" evidence="1">
    <location>
        <begin position="186"/>
        <end position="222"/>
    </location>
</feature>
<dbReference type="EMBL" id="CAVLEF010000007">
    <property type="protein sequence ID" value="CAK1546339.1"/>
    <property type="molecule type" value="Genomic_DNA"/>
</dbReference>
<evidence type="ECO:0000313" key="3">
    <source>
        <dbReference type="Proteomes" id="UP001497472"/>
    </source>
</evidence>
<feature type="region of interest" description="Disordered" evidence="1">
    <location>
        <begin position="148"/>
        <end position="168"/>
    </location>
</feature>
<feature type="compositionally biased region" description="Low complexity" evidence="1">
    <location>
        <begin position="156"/>
        <end position="168"/>
    </location>
</feature>
<proteinExistence type="predicted"/>
<evidence type="ECO:0000313" key="2">
    <source>
        <dbReference type="EMBL" id="CAK1546339.1"/>
    </source>
</evidence>
<protein>
    <submittedName>
        <fullName evidence="2">Uncharacterized protein</fullName>
    </submittedName>
</protein>
<reference evidence="2 3" key="1">
    <citation type="submission" date="2023-11" db="EMBL/GenBank/DDBJ databases">
        <authorList>
            <person name="Okamura Y."/>
        </authorList>
    </citation>
    <scope>NUCLEOTIDE SEQUENCE [LARGE SCALE GENOMIC DNA]</scope>
</reference>
<organism evidence="2 3">
    <name type="scientific">Leptosia nina</name>
    <dbReference type="NCBI Taxonomy" id="320188"/>
    <lineage>
        <taxon>Eukaryota</taxon>
        <taxon>Metazoa</taxon>
        <taxon>Ecdysozoa</taxon>
        <taxon>Arthropoda</taxon>
        <taxon>Hexapoda</taxon>
        <taxon>Insecta</taxon>
        <taxon>Pterygota</taxon>
        <taxon>Neoptera</taxon>
        <taxon>Endopterygota</taxon>
        <taxon>Lepidoptera</taxon>
        <taxon>Glossata</taxon>
        <taxon>Ditrysia</taxon>
        <taxon>Papilionoidea</taxon>
        <taxon>Pieridae</taxon>
        <taxon>Pierinae</taxon>
        <taxon>Leptosia</taxon>
    </lineage>
</organism>
<dbReference type="Proteomes" id="UP001497472">
    <property type="component" value="Unassembled WGS sequence"/>
</dbReference>
<evidence type="ECO:0000256" key="1">
    <source>
        <dbReference type="SAM" id="MobiDB-lite"/>
    </source>
</evidence>